<dbReference type="AlphaFoldDB" id="A0A0A9F8L6"/>
<organism evidence="1">
    <name type="scientific">Arundo donax</name>
    <name type="common">Giant reed</name>
    <name type="synonym">Donax arundinaceus</name>
    <dbReference type="NCBI Taxonomy" id="35708"/>
    <lineage>
        <taxon>Eukaryota</taxon>
        <taxon>Viridiplantae</taxon>
        <taxon>Streptophyta</taxon>
        <taxon>Embryophyta</taxon>
        <taxon>Tracheophyta</taxon>
        <taxon>Spermatophyta</taxon>
        <taxon>Magnoliopsida</taxon>
        <taxon>Liliopsida</taxon>
        <taxon>Poales</taxon>
        <taxon>Poaceae</taxon>
        <taxon>PACMAD clade</taxon>
        <taxon>Arundinoideae</taxon>
        <taxon>Arundineae</taxon>
        <taxon>Arundo</taxon>
    </lineage>
</organism>
<reference evidence="1" key="2">
    <citation type="journal article" date="2015" name="Data Brief">
        <title>Shoot transcriptome of the giant reed, Arundo donax.</title>
        <authorList>
            <person name="Barrero R.A."/>
            <person name="Guerrero F.D."/>
            <person name="Moolhuijzen P."/>
            <person name="Goolsby J.A."/>
            <person name="Tidwell J."/>
            <person name="Bellgard S.E."/>
            <person name="Bellgard M.I."/>
        </authorList>
    </citation>
    <scope>NUCLEOTIDE SEQUENCE</scope>
    <source>
        <tissue evidence="1">Shoot tissue taken approximately 20 cm above the soil surface</tissue>
    </source>
</reference>
<proteinExistence type="predicted"/>
<accession>A0A0A9F8L6</accession>
<evidence type="ECO:0000313" key="1">
    <source>
        <dbReference type="EMBL" id="JAE08657.1"/>
    </source>
</evidence>
<name>A0A0A9F8L6_ARUDO</name>
<dbReference type="EMBL" id="GBRH01189239">
    <property type="protein sequence ID" value="JAE08657.1"/>
    <property type="molecule type" value="Transcribed_RNA"/>
</dbReference>
<protein>
    <submittedName>
        <fullName evidence="1">Uncharacterized protein</fullName>
    </submittedName>
</protein>
<reference evidence="1" key="1">
    <citation type="submission" date="2014-09" db="EMBL/GenBank/DDBJ databases">
        <authorList>
            <person name="Magalhaes I.L.F."/>
            <person name="Oliveira U."/>
            <person name="Santos F.R."/>
            <person name="Vidigal T.H.D.A."/>
            <person name="Brescovit A.D."/>
            <person name="Santos A.J."/>
        </authorList>
    </citation>
    <scope>NUCLEOTIDE SEQUENCE</scope>
    <source>
        <tissue evidence="1">Shoot tissue taken approximately 20 cm above the soil surface</tissue>
    </source>
</reference>
<sequence>MQGLSEQHLQQGNQQALVWTHACTVQAAPLDANAAETKLEADFNFQWCFSVFSLSHPRPRH</sequence>